<feature type="site" description="Transition state stabilizer" evidence="9">
    <location>
        <position position="73"/>
    </location>
</feature>
<gene>
    <name evidence="11" type="ORF">LOTGIDRAFT_56788</name>
</gene>
<comment type="catalytic activity">
    <reaction evidence="1">
        <text>Exonucleolytic cleavage in the 3'- to 5'-direction to yield nucleoside 5'-phosphates.</text>
        <dbReference type="EC" id="3.1.11.2"/>
    </reaction>
</comment>
<dbReference type="RefSeq" id="XP_009060414.1">
    <property type="nucleotide sequence ID" value="XM_009062166.1"/>
</dbReference>
<dbReference type="PANTHER" id="PTHR22748:SF6">
    <property type="entry name" value="DNA-(APURINIC OR APYRIMIDINIC SITE) ENDONUCLEASE"/>
    <property type="match status" value="1"/>
</dbReference>
<feature type="binding site" evidence="8">
    <location>
        <position position="159"/>
    </location>
    <ligand>
        <name>Mg(2+)</name>
        <dbReference type="ChEBI" id="CHEBI:18420"/>
        <label>1</label>
    </ligand>
</feature>
<dbReference type="KEGG" id="lgi:LOTGIDRAFT_56788"/>
<feature type="non-terminal residue" evidence="11">
    <location>
        <position position="187"/>
    </location>
</feature>
<evidence type="ECO:0000256" key="3">
    <source>
        <dbReference type="ARBA" id="ARBA00012115"/>
    </source>
</evidence>
<accession>V4A1J2</accession>
<evidence type="ECO:0000259" key="10">
    <source>
        <dbReference type="Pfam" id="PF14529"/>
    </source>
</evidence>
<dbReference type="EMBL" id="KB202620">
    <property type="protein sequence ID" value="ESO88795.1"/>
    <property type="molecule type" value="Genomic_DNA"/>
</dbReference>
<feature type="binding site" evidence="8">
    <location>
        <position position="73"/>
    </location>
    <ligand>
        <name>Mg(2+)</name>
        <dbReference type="ChEBI" id="CHEBI:18420"/>
        <label>1</label>
    </ligand>
</feature>
<dbReference type="GO" id="GO:0046872">
    <property type="term" value="F:metal ion binding"/>
    <property type="evidence" value="ECO:0007669"/>
    <property type="project" value="UniProtKB-KW"/>
</dbReference>
<dbReference type="AlphaFoldDB" id="V4A1J2"/>
<dbReference type="Pfam" id="PF14529">
    <property type="entry name" value="Exo_endo_phos_2"/>
    <property type="match status" value="1"/>
</dbReference>
<dbReference type="SUPFAM" id="SSF56219">
    <property type="entry name" value="DNase I-like"/>
    <property type="match status" value="1"/>
</dbReference>
<sequence>GLAILFNNNFNFKLHNTFRIEHALFLDLSIEDFRLTLINLYGPNDDNPKSYDTLFETIELIGNQNFIICGDFNLVLNPDLDCKNYKHINNPKARENFLKWMEVYDIRDVFRDLYPSLIRYTWRKRNPQKHASLDYFLTSTGLVQFLSKHKFENSYRSDHSGIVLQLKFKKFLKGNGIWKFNNSLLSD</sequence>
<feature type="active site" description="Proton donor/acceptor" evidence="7">
    <location>
        <position position="71"/>
    </location>
</feature>
<evidence type="ECO:0000256" key="8">
    <source>
        <dbReference type="PIRSR" id="PIRSR604808-2"/>
    </source>
</evidence>
<feature type="domain" description="Endonuclease/exonuclease/phosphatase" evidence="10">
    <location>
        <begin position="36"/>
        <end position="162"/>
    </location>
</feature>
<feature type="site" description="Important for catalytic activity" evidence="9">
    <location>
        <position position="134"/>
    </location>
</feature>
<dbReference type="GO" id="GO:0008311">
    <property type="term" value="F:double-stranded DNA 3'-5' DNA exonuclease activity"/>
    <property type="evidence" value="ECO:0007669"/>
    <property type="project" value="UniProtKB-EC"/>
</dbReference>
<name>V4A1J2_LOTGI</name>
<keyword evidence="12" id="KW-1185">Reference proteome</keyword>
<comment type="similarity">
    <text evidence="2">Belongs to the DNA repair enzymes AP/ExoA family.</text>
</comment>
<dbReference type="Proteomes" id="UP000030746">
    <property type="component" value="Unassembled WGS sequence"/>
</dbReference>
<keyword evidence="4 8" id="KW-0479">Metal-binding</keyword>
<feature type="non-terminal residue" evidence="11">
    <location>
        <position position="1"/>
    </location>
</feature>
<evidence type="ECO:0000313" key="12">
    <source>
        <dbReference type="Proteomes" id="UP000030746"/>
    </source>
</evidence>
<dbReference type="PANTHER" id="PTHR22748">
    <property type="entry name" value="AP ENDONUCLEASE"/>
    <property type="match status" value="1"/>
</dbReference>
<keyword evidence="6 8" id="KW-0460">Magnesium</keyword>
<dbReference type="InterPro" id="IPR005135">
    <property type="entry name" value="Endo/exonuclease/phosphatase"/>
</dbReference>
<dbReference type="GO" id="GO:0006284">
    <property type="term" value="P:base-excision repair"/>
    <property type="evidence" value="ECO:0007669"/>
    <property type="project" value="TreeGrafter"/>
</dbReference>
<protein>
    <recommendedName>
        <fullName evidence="3">exodeoxyribonuclease III</fullName>
        <ecNumber evidence="3">3.1.11.2</ecNumber>
    </recommendedName>
</protein>
<feature type="binding site" evidence="8">
    <location>
        <position position="158"/>
    </location>
    <ligand>
        <name>Mg(2+)</name>
        <dbReference type="ChEBI" id="CHEBI:18420"/>
        <label>1</label>
    </ligand>
</feature>
<evidence type="ECO:0000256" key="6">
    <source>
        <dbReference type="ARBA" id="ARBA00022842"/>
    </source>
</evidence>
<dbReference type="CTD" id="20251366"/>
<feature type="active site" description="Proton acceptor" evidence="7">
    <location>
        <position position="159"/>
    </location>
</feature>
<evidence type="ECO:0000256" key="4">
    <source>
        <dbReference type="ARBA" id="ARBA00022723"/>
    </source>
</evidence>
<comment type="cofactor">
    <cofactor evidence="8">
        <name>Mg(2+)</name>
        <dbReference type="ChEBI" id="CHEBI:18420"/>
    </cofactor>
    <cofactor evidence="8">
        <name>Mn(2+)</name>
        <dbReference type="ChEBI" id="CHEBI:29035"/>
    </cofactor>
    <text evidence="8">Probably binds two magnesium or manganese ions per subunit.</text>
</comment>
<reference evidence="11 12" key="1">
    <citation type="journal article" date="2013" name="Nature">
        <title>Insights into bilaterian evolution from three spiralian genomes.</title>
        <authorList>
            <person name="Simakov O."/>
            <person name="Marletaz F."/>
            <person name="Cho S.J."/>
            <person name="Edsinger-Gonzales E."/>
            <person name="Havlak P."/>
            <person name="Hellsten U."/>
            <person name="Kuo D.H."/>
            <person name="Larsson T."/>
            <person name="Lv J."/>
            <person name="Arendt D."/>
            <person name="Savage R."/>
            <person name="Osoegawa K."/>
            <person name="de Jong P."/>
            <person name="Grimwood J."/>
            <person name="Chapman J.A."/>
            <person name="Shapiro H."/>
            <person name="Aerts A."/>
            <person name="Otillar R.P."/>
            <person name="Terry A.Y."/>
            <person name="Boore J.L."/>
            <person name="Grigoriev I.V."/>
            <person name="Lindberg D.R."/>
            <person name="Seaver E.C."/>
            <person name="Weisblat D.A."/>
            <person name="Putnam N.H."/>
            <person name="Rokhsar D.S."/>
        </authorList>
    </citation>
    <scope>NUCLEOTIDE SEQUENCE [LARGE SCALE GENOMIC DNA]</scope>
</reference>
<dbReference type="EC" id="3.1.11.2" evidence="3"/>
<evidence type="ECO:0000313" key="11">
    <source>
        <dbReference type="EMBL" id="ESO88795.1"/>
    </source>
</evidence>
<feature type="binding site" evidence="8">
    <location>
        <position position="71"/>
    </location>
    <ligand>
        <name>Mg(2+)</name>
        <dbReference type="ChEBI" id="CHEBI:18420"/>
        <label>1</label>
    </ligand>
</feature>
<dbReference type="OMA" id="ELYYHTI"/>
<dbReference type="InterPro" id="IPR004808">
    <property type="entry name" value="AP_endonuc_1"/>
</dbReference>
<dbReference type="STRING" id="225164.V4A1J2"/>
<evidence type="ECO:0000256" key="5">
    <source>
        <dbReference type="ARBA" id="ARBA00022801"/>
    </source>
</evidence>
<organism evidence="11 12">
    <name type="scientific">Lottia gigantea</name>
    <name type="common">Giant owl limpet</name>
    <dbReference type="NCBI Taxonomy" id="225164"/>
    <lineage>
        <taxon>Eukaryota</taxon>
        <taxon>Metazoa</taxon>
        <taxon>Spiralia</taxon>
        <taxon>Lophotrochozoa</taxon>
        <taxon>Mollusca</taxon>
        <taxon>Gastropoda</taxon>
        <taxon>Patellogastropoda</taxon>
        <taxon>Lottioidea</taxon>
        <taxon>Lottiidae</taxon>
        <taxon>Lottia</taxon>
    </lineage>
</organism>
<dbReference type="Gene3D" id="3.60.10.10">
    <property type="entry name" value="Endonuclease/exonuclease/phosphatase"/>
    <property type="match status" value="1"/>
</dbReference>
<evidence type="ECO:0000256" key="7">
    <source>
        <dbReference type="PIRSR" id="PIRSR604808-1"/>
    </source>
</evidence>
<dbReference type="GeneID" id="20251366"/>
<dbReference type="InterPro" id="IPR036691">
    <property type="entry name" value="Endo/exonu/phosph_ase_sf"/>
</dbReference>
<evidence type="ECO:0000256" key="9">
    <source>
        <dbReference type="PIRSR" id="PIRSR604808-3"/>
    </source>
</evidence>
<feature type="active site" evidence="7">
    <location>
        <position position="41"/>
    </location>
</feature>
<dbReference type="OrthoDB" id="6073759at2759"/>
<proteinExistence type="inferred from homology"/>
<dbReference type="GO" id="GO:0003906">
    <property type="term" value="F:DNA-(apurinic or apyrimidinic site) endonuclease activity"/>
    <property type="evidence" value="ECO:0007669"/>
    <property type="project" value="TreeGrafter"/>
</dbReference>
<feature type="site" description="Interaction with DNA substrate" evidence="9">
    <location>
        <position position="159"/>
    </location>
</feature>
<evidence type="ECO:0000256" key="2">
    <source>
        <dbReference type="ARBA" id="ARBA00007092"/>
    </source>
</evidence>
<dbReference type="HOGENOM" id="CLU_000680_2_4_1"/>
<dbReference type="GO" id="GO:0008081">
    <property type="term" value="F:phosphoric diester hydrolase activity"/>
    <property type="evidence" value="ECO:0007669"/>
    <property type="project" value="TreeGrafter"/>
</dbReference>
<evidence type="ECO:0000256" key="1">
    <source>
        <dbReference type="ARBA" id="ARBA00000493"/>
    </source>
</evidence>
<keyword evidence="8" id="KW-0464">Manganese</keyword>
<keyword evidence="5" id="KW-0378">Hydrolase</keyword>